<comment type="caution">
    <text evidence="2">The sequence shown here is derived from an EMBL/GenBank/DDBJ whole genome shotgun (WGS) entry which is preliminary data.</text>
</comment>
<feature type="region of interest" description="Disordered" evidence="1">
    <location>
        <begin position="1"/>
        <end position="107"/>
    </location>
</feature>
<evidence type="ECO:0000313" key="2">
    <source>
        <dbReference type="EMBL" id="KAK3052152.1"/>
    </source>
</evidence>
<name>A0AAJ0GDE0_9PEZI</name>
<protein>
    <submittedName>
        <fullName evidence="2">Uncharacterized protein</fullName>
    </submittedName>
</protein>
<sequence length="229" mass="27569">MGHEKQLERQQDKIDRQQEKLERKEERCQDPRQQERIDRQQERLERKEEKVQEHLQQDRHEDRKDDRRDDRVERQRDNNDYSRIERREERMQDRGERQRDTVNSGLAFCPGRSNQKIIISPGTGAGWVTWAPKNATDNFLVWMLTYEPLIRAKERRADKDRLEELLRDFHRDARQKFSVERIVCARVNDLAVQDVTGPFEVRERDGAEWVVDVIHPRSGRVIPMGADVY</sequence>
<keyword evidence="3" id="KW-1185">Reference proteome</keyword>
<evidence type="ECO:0000256" key="1">
    <source>
        <dbReference type="SAM" id="MobiDB-lite"/>
    </source>
</evidence>
<evidence type="ECO:0000313" key="3">
    <source>
        <dbReference type="Proteomes" id="UP001271007"/>
    </source>
</evidence>
<feature type="compositionally biased region" description="Basic and acidic residues" evidence="1">
    <location>
        <begin position="1"/>
        <end position="100"/>
    </location>
</feature>
<gene>
    <name evidence="2" type="ORF">LTR09_006744</name>
</gene>
<dbReference type="Proteomes" id="UP001271007">
    <property type="component" value="Unassembled WGS sequence"/>
</dbReference>
<reference evidence="2" key="1">
    <citation type="submission" date="2023-04" db="EMBL/GenBank/DDBJ databases">
        <title>Black Yeasts Isolated from many extreme environments.</title>
        <authorList>
            <person name="Coleine C."/>
            <person name="Stajich J.E."/>
            <person name="Selbmann L."/>
        </authorList>
    </citation>
    <scope>NUCLEOTIDE SEQUENCE</scope>
    <source>
        <strain evidence="2">CCFEE 5312</strain>
    </source>
</reference>
<accession>A0AAJ0GDE0</accession>
<organism evidence="2 3">
    <name type="scientific">Extremus antarcticus</name>
    <dbReference type="NCBI Taxonomy" id="702011"/>
    <lineage>
        <taxon>Eukaryota</taxon>
        <taxon>Fungi</taxon>
        <taxon>Dikarya</taxon>
        <taxon>Ascomycota</taxon>
        <taxon>Pezizomycotina</taxon>
        <taxon>Dothideomycetes</taxon>
        <taxon>Dothideomycetidae</taxon>
        <taxon>Mycosphaerellales</taxon>
        <taxon>Extremaceae</taxon>
        <taxon>Extremus</taxon>
    </lineage>
</organism>
<dbReference type="AlphaFoldDB" id="A0AAJ0GDE0"/>
<dbReference type="EMBL" id="JAWDJX010000022">
    <property type="protein sequence ID" value="KAK3052152.1"/>
    <property type="molecule type" value="Genomic_DNA"/>
</dbReference>
<proteinExistence type="predicted"/>